<keyword evidence="2" id="KW-1185">Reference proteome</keyword>
<reference evidence="1" key="1">
    <citation type="journal article" date="2023" name="Mol. Ecol. Resour.">
        <title>Chromosome-level genome assembly of a triploid poplar Populus alba 'Berolinensis'.</title>
        <authorList>
            <person name="Chen S."/>
            <person name="Yu Y."/>
            <person name="Wang X."/>
            <person name="Wang S."/>
            <person name="Zhang T."/>
            <person name="Zhou Y."/>
            <person name="He R."/>
            <person name="Meng N."/>
            <person name="Wang Y."/>
            <person name="Liu W."/>
            <person name="Liu Z."/>
            <person name="Liu J."/>
            <person name="Guo Q."/>
            <person name="Huang H."/>
            <person name="Sederoff R.R."/>
            <person name="Wang G."/>
            <person name="Qu G."/>
            <person name="Chen S."/>
        </authorList>
    </citation>
    <scope>NUCLEOTIDE SEQUENCE</scope>
    <source>
        <strain evidence="1">SC-2020</strain>
    </source>
</reference>
<name>A0AAD6MD66_9ROSI</name>
<organism evidence="1 2">
    <name type="scientific">Populus alba x Populus x berolinensis</name>
    <dbReference type="NCBI Taxonomy" id="444605"/>
    <lineage>
        <taxon>Eukaryota</taxon>
        <taxon>Viridiplantae</taxon>
        <taxon>Streptophyta</taxon>
        <taxon>Embryophyta</taxon>
        <taxon>Tracheophyta</taxon>
        <taxon>Spermatophyta</taxon>
        <taxon>Magnoliopsida</taxon>
        <taxon>eudicotyledons</taxon>
        <taxon>Gunneridae</taxon>
        <taxon>Pentapetalae</taxon>
        <taxon>rosids</taxon>
        <taxon>fabids</taxon>
        <taxon>Malpighiales</taxon>
        <taxon>Salicaceae</taxon>
        <taxon>Saliceae</taxon>
        <taxon>Populus</taxon>
    </lineage>
</organism>
<proteinExistence type="predicted"/>
<accession>A0AAD6MD66</accession>
<dbReference type="Proteomes" id="UP001164929">
    <property type="component" value="Chromosome 10"/>
</dbReference>
<dbReference type="AlphaFoldDB" id="A0AAD6MD66"/>
<protein>
    <submittedName>
        <fullName evidence="1">Uncharacterized protein</fullName>
    </submittedName>
</protein>
<comment type="caution">
    <text evidence="1">The sequence shown here is derived from an EMBL/GenBank/DDBJ whole genome shotgun (WGS) entry which is preliminary data.</text>
</comment>
<sequence>MAMLVISSVSISHPFPRRDHHFLLARACQLTPHHCPLALCVGDQSPSPMTIPYRASNSFQL</sequence>
<gene>
    <name evidence="1" type="ORF">NC653_026182</name>
</gene>
<evidence type="ECO:0000313" key="2">
    <source>
        <dbReference type="Proteomes" id="UP001164929"/>
    </source>
</evidence>
<dbReference type="EMBL" id="JAQIZT010000010">
    <property type="protein sequence ID" value="KAJ6983290.1"/>
    <property type="molecule type" value="Genomic_DNA"/>
</dbReference>
<evidence type="ECO:0000313" key="1">
    <source>
        <dbReference type="EMBL" id="KAJ6983290.1"/>
    </source>
</evidence>